<feature type="region of interest" description="Disordered" evidence="1">
    <location>
        <begin position="1"/>
        <end position="65"/>
    </location>
</feature>
<feature type="compositionally biased region" description="Low complexity" evidence="1">
    <location>
        <begin position="21"/>
        <end position="30"/>
    </location>
</feature>
<proteinExistence type="predicted"/>
<evidence type="ECO:0000313" key="2">
    <source>
        <dbReference type="EMBL" id="MDF3292975.1"/>
    </source>
</evidence>
<reference evidence="2 3" key="1">
    <citation type="submission" date="2023-03" db="EMBL/GenBank/DDBJ databases">
        <title>Draft genome sequence of Streptomyces sp. RB6PN23 isolated from peat swamp forest in Thailand.</title>
        <authorList>
            <person name="Klaysubun C."/>
            <person name="Duangmal K."/>
        </authorList>
    </citation>
    <scope>NUCLEOTIDE SEQUENCE [LARGE SCALE GENOMIC DNA]</scope>
    <source>
        <strain evidence="2 3">RB6PN23</strain>
    </source>
</reference>
<dbReference type="EMBL" id="JARJBC010000021">
    <property type="protein sequence ID" value="MDF3292975.1"/>
    <property type="molecule type" value="Genomic_DNA"/>
</dbReference>
<dbReference type="Proteomes" id="UP001216579">
    <property type="component" value="Unassembled WGS sequence"/>
</dbReference>
<comment type="caution">
    <text evidence="2">The sequence shown here is derived from an EMBL/GenBank/DDBJ whole genome shotgun (WGS) entry which is preliminary data.</text>
</comment>
<dbReference type="InterPro" id="IPR045596">
    <property type="entry name" value="DUF6459"/>
</dbReference>
<gene>
    <name evidence="2" type="ORF">P3G67_27895</name>
</gene>
<protein>
    <submittedName>
        <fullName evidence="2">Rv3235 family protein</fullName>
    </submittedName>
</protein>
<organism evidence="2 3">
    <name type="scientific">Streptomyces silvisoli</name>
    <dbReference type="NCBI Taxonomy" id="3034235"/>
    <lineage>
        <taxon>Bacteria</taxon>
        <taxon>Bacillati</taxon>
        <taxon>Actinomycetota</taxon>
        <taxon>Actinomycetes</taxon>
        <taxon>Kitasatosporales</taxon>
        <taxon>Streptomycetaceae</taxon>
        <taxon>Streptomyces</taxon>
    </lineage>
</organism>
<keyword evidence="3" id="KW-1185">Reference proteome</keyword>
<name>A0ABT5ZTQ1_9ACTN</name>
<dbReference type="RefSeq" id="WP_276095949.1">
    <property type="nucleotide sequence ID" value="NZ_JARJBC010000021.1"/>
</dbReference>
<sequence>MTTSTFDPAADARRPARTTARRPPTVTAPPARRDNRRPGPAGPGSPGPRPHRPGRHTSADTARQAQPHWWFADRLVEVLSGRRPAAWMLGHTSGEAAYERLWQLASQGALRPPKGHPAPRVHGCGYRAPAPGVREAFARVRFGDTLRALAFRLELCADRRWRCTALECAAPGW</sequence>
<evidence type="ECO:0000313" key="3">
    <source>
        <dbReference type="Proteomes" id="UP001216579"/>
    </source>
</evidence>
<dbReference type="Pfam" id="PF20060">
    <property type="entry name" value="DUF6459"/>
    <property type="match status" value="1"/>
</dbReference>
<evidence type="ECO:0000256" key="1">
    <source>
        <dbReference type="SAM" id="MobiDB-lite"/>
    </source>
</evidence>
<accession>A0ABT5ZTQ1</accession>